<proteinExistence type="predicted"/>
<protein>
    <submittedName>
        <fullName evidence="1">Uncharacterized protein</fullName>
    </submittedName>
</protein>
<comment type="caution">
    <text evidence="1">The sequence shown here is derived from an EMBL/GenBank/DDBJ whole genome shotgun (WGS) entry which is preliminary data.</text>
</comment>
<dbReference type="Proteomes" id="UP000711996">
    <property type="component" value="Unassembled WGS sequence"/>
</dbReference>
<keyword evidence="2" id="KW-1185">Reference proteome</keyword>
<organism evidence="1 2">
    <name type="scientific">Colletotrichum siamense</name>
    <name type="common">Anthracnose fungus</name>
    <dbReference type="NCBI Taxonomy" id="690259"/>
    <lineage>
        <taxon>Eukaryota</taxon>
        <taxon>Fungi</taxon>
        <taxon>Dikarya</taxon>
        <taxon>Ascomycota</taxon>
        <taxon>Pezizomycotina</taxon>
        <taxon>Sordariomycetes</taxon>
        <taxon>Hypocreomycetidae</taxon>
        <taxon>Glomerellales</taxon>
        <taxon>Glomerellaceae</taxon>
        <taxon>Colletotrichum</taxon>
        <taxon>Colletotrichum gloeosporioides species complex</taxon>
    </lineage>
</organism>
<dbReference type="OrthoDB" id="4818638at2759"/>
<sequence length="413" mass="48225">MSNVNSNTWSFNDLPVHPFCNLPGELQDEIYEVASAAEPDQPQIRFVNFREHRTHQPNCPPFSITPCPCKNAHYLTFHPLRRQDVANQTSWRQIIHAIESSTPDVHVASINHRSRDASDRFNVLNRFPQQQGNWSLTTVSTMTSAERAAYRHTPKTFIGDPTRCRLQDLVLVHFPGNQTMPVTWIGKPLFFDPLCGDLKAIAVTMDNWKDQAYSNYLGKWLKLMDDGRARSWKLLEQYGADNVADGNYPTDWVTTGQTPGYVPWYPWYPQRRLNYDMPSGNMNLRILYDIFTDVKELWLLDLDALDYYNVNLNEILRYRNTYVTPPRLCSYCRYVHDGYPKVFGGVDAYEFMELRLCDTWFQRRFGIAFDATDFLDAQRQLSMDWSRDRDCHDRSWTRSQPVAKLLVPIPKMP</sequence>
<evidence type="ECO:0000313" key="1">
    <source>
        <dbReference type="EMBL" id="KAF4850240.1"/>
    </source>
</evidence>
<gene>
    <name evidence="1" type="ORF">CGCSCA2_v011490</name>
</gene>
<reference evidence="1" key="1">
    <citation type="submission" date="2019-06" db="EMBL/GenBank/DDBJ databases">
        <authorList>
            <person name="Gan P."/>
            <person name="Shirasu K."/>
        </authorList>
    </citation>
    <scope>NUCLEOTIDE SEQUENCE [LARGE SCALE GENOMIC DNA]</scope>
    <source>
        <strain evidence="1">CAD2</strain>
    </source>
</reference>
<evidence type="ECO:0000313" key="2">
    <source>
        <dbReference type="Proteomes" id="UP000711996"/>
    </source>
</evidence>
<accession>A0A9P5BU12</accession>
<name>A0A9P5BU12_COLSI</name>
<dbReference type="AlphaFoldDB" id="A0A9P5BU12"/>
<dbReference type="EMBL" id="QPMT01000046">
    <property type="protein sequence ID" value="KAF4850240.1"/>
    <property type="molecule type" value="Genomic_DNA"/>
</dbReference>